<dbReference type="RefSeq" id="WP_121902203.1">
    <property type="nucleotide sequence ID" value="NZ_REFW01000004.1"/>
</dbReference>
<keyword evidence="1" id="KW-0812">Transmembrane</keyword>
<comment type="caution">
    <text evidence="2">The sequence shown here is derived from an EMBL/GenBank/DDBJ whole genome shotgun (WGS) entry which is preliminary data.</text>
</comment>
<accession>A0A3M0G086</accession>
<evidence type="ECO:0000256" key="1">
    <source>
        <dbReference type="SAM" id="Phobius"/>
    </source>
</evidence>
<dbReference type="OrthoDB" id="3734098at2"/>
<dbReference type="AlphaFoldDB" id="A0A3M0G086"/>
<organism evidence="2 3">
    <name type="scientific">Tessaracoccus antarcticus</name>
    <dbReference type="NCBI Taxonomy" id="2479848"/>
    <lineage>
        <taxon>Bacteria</taxon>
        <taxon>Bacillati</taxon>
        <taxon>Actinomycetota</taxon>
        <taxon>Actinomycetes</taxon>
        <taxon>Propionibacteriales</taxon>
        <taxon>Propionibacteriaceae</taxon>
        <taxon>Tessaracoccus</taxon>
    </lineage>
</organism>
<reference evidence="2 3" key="1">
    <citation type="submission" date="2018-10" db="EMBL/GenBank/DDBJ databases">
        <title>Tessaracoccus antarcticuss sp. nov., isolated from sediment.</title>
        <authorList>
            <person name="Zhou L.Y."/>
            <person name="Du Z.J."/>
        </authorList>
    </citation>
    <scope>NUCLEOTIDE SEQUENCE [LARGE SCALE GENOMIC DNA]</scope>
    <source>
        <strain evidence="2 3">JDX10</strain>
    </source>
</reference>
<dbReference type="EMBL" id="REFW01000004">
    <property type="protein sequence ID" value="RMB58165.1"/>
    <property type="molecule type" value="Genomic_DNA"/>
</dbReference>
<gene>
    <name evidence="2" type="ORF">EAX62_13185</name>
</gene>
<keyword evidence="3" id="KW-1185">Reference proteome</keyword>
<evidence type="ECO:0000313" key="2">
    <source>
        <dbReference type="EMBL" id="RMB58165.1"/>
    </source>
</evidence>
<feature type="transmembrane region" description="Helical" evidence="1">
    <location>
        <begin position="35"/>
        <end position="56"/>
    </location>
</feature>
<keyword evidence="1" id="KW-1133">Transmembrane helix</keyword>
<sequence>MSTKALVTLVVTLMSLFMVGTVVIALMQDDIEWGWWWAVPIGGVFVLAIIGFRVLVQRSAEAAERLDRELDASGR</sequence>
<keyword evidence="1" id="KW-0472">Membrane</keyword>
<evidence type="ECO:0000313" key="3">
    <source>
        <dbReference type="Proteomes" id="UP000275256"/>
    </source>
</evidence>
<name>A0A3M0G086_9ACTN</name>
<proteinExistence type="predicted"/>
<dbReference type="Proteomes" id="UP000275256">
    <property type="component" value="Unassembled WGS sequence"/>
</dbReference>
<protein>
    <submittedName>
        <fullName evidence="2">Uncharacterized protein</fullName>
    </submittedName>
</protein>